<evidence type="ECO:0000313" key="1">
    <source>
        <dbReference type="EMBL" id="SIR96701.1"/>
    </source>
</evidence>
<organism evidence="1 2">
    <name type="scientific">Haladaptatus litoreus</name>
    <dbReference type="NCBI Taxonomy" id="553468"/>
    <lineage>
        <taxon>Archaea</taxon>
        <taxon>Methanobacteriati</taxon>
        <taxon>Methanobacteriota</taxon>
        <taxon>Stenosarchaea group</taxon>
        <taxon>Halobacteria</taxon>
        <taxon>Halobacteriales</taxon>
        <taxon>Haladaptataceae</taxon>
        <taxon>Haladaptatus</taxon>
    </lineage>
</organism>
<evidence type="ECO:0008006" key="3">
    <source>
        <dbReference type="Google" id="ProtNLM"/>
    </source>
</evidence>
<dbReference type="Proteomes" id="UP000186914">
    <property type="component" value="Unassembled WGS sequence"/>
</dbReference>
<dbReference type="AlphaFoldDB" id="A0A1N7F8M6"/>
<gene>
    <name evidence="1" type="ORF">SAMN05421858_4822</name>
</gene>
<proteinExistence type="predicted"/>
<keyword evidence="2" id="KW-1185">Reference proteome</keyword>
<dbReference type="OrthoDB" id="270754at2157"/>
<reference evidence="2" key="1">
    <citation type="submission" date="2017-01" db="EMBL/GenBank/DDBJ databases">
        <authorList>
            <person name="Varghese N."/>
            <person name="Submissions S."/>
        </authorList>
    </citation>
    <scope>NUCLEOTIDE SEQUENCE [LARGE SCALE GENOMIC DNA]</scope>
    <source>
        <strain evidence="2">CGMCC 1.7737</strain>
    </source>
</reference>
<dbReference type="EMBL" id="FTNO01000008">
    <property type="protein sequence ID" value="SIR96701.1"/>
    <property type="molecule type" value="Genomic_DNA"/>
</dbReference>
<name>A0A1N7F8M6_9EURY</name>
<evidence type="ECO:0000313" key="2">
    <source>
        <dbReference type="Proteomes" id="UP000186914"/>
    </source>
</evidence>
<accession>A0A1N7F8M6</accession>
<dbReference type="RefSeq" id="WP_076433315.1">
    <property type="nucleotide sequence ID" value="NZ_FTNO01000008.1"/>
</dbReference>
<sequence length="261" mass="30586">MPYVERISDQSDSEYDEYENAFPDPNIGINEYVWRYLSIEQFISLFKSSKLYFSRADRMADEFEGTIPKGENLDEDVEQIYKKWRRLVHLNCWNVNNTESMVMWEFHAPKGVAIRSTLDHLLRSLDSEADFTIHLGEVKYINFSEDKLNLIDYGDDSRSGNLFEPFQYKREYFTEEREIRIMTNPLADLSRREELKGTSIPPSELEDMQERALLVDINLSELIEEVVVHPNARGLAFNSIKTVAERTQGLGDRVHRSSIKR</sequence>
<protein>
    <recommendedName>
        <fullName evidence="3">DUF2971 domain-containing protein</fullName>
    </recommendedName>
</protein>